<name>A0A9X6IER6_BACTU</name>
<keyword evidence="1" id="KW-1133">Transmembrane helix</keyword>
<evidence type="ECO:0000313" key="2">
    <source>
        <dbReference type="EMBL" id="OTY56331.1"/>
    </source>
</evidence>
<evidence type="ECO:0000256" key="1">
    <source>
        <dbReference type="SAM" id="Phobius"/>
    </source>
</evidence>
<keyword evidence="1" id="KW-0812">Transmembrane</keyword>
<accession>A0A9X6IER6</accession>
<protein>
    <submittedName>
        <fullName evidence="2">Uncharacterized protein</fullName>
    </submittedName>
</protein>
<feature type="transmembrane region" description="Helical" evidence="1">
    <location>
        <begin position="29"/>
        <end position="45"/>
    </location>
</feature>
<evidence type="ECO:0000313" key="3">
    <source>
        <dbReference type="Proteomes" id="UP000195129"/>
    </source>
</evidence>
<reference evidence="2 3" key="1">
    <citation type="submission" date="2016-10" db="EMBL/GenBank/DDBJ databases">
        <title>Comparative genomics of Bacillus thuringiensis reveals a path to pathogens against multiple invertebrate hosts.</title>
        <authorList>
            <person name="Zheng J."/>
            <person name="Gao Q."/>
            <person name="Liu H."/>
            <person name="Peng D."/>
            <person name="Ruan L."/>
            <person name="Sun M."/>
        </authorList>
    </citation>
    <scope>NUCLEOTIDE SEQUENCE [LARGE SCALE GENOMIC DNA]</scope>
    <source>
        <strain evidence="2">BGSC 4CA1</strain>
    </source>
</reference>
<comment type="caution">
    <text evidence="2">The sequence shown here is derived from an EMBL/GenBank/DDBJ whole genome shotgun (WGS) entry which is preliminary data.</text>
</comment>
<dbReference type="Proteomes" id="UP000195129">
    <property type="component" value="Unassembled WGS sequence"/>
</dbReference>
<gene>
    <name evidence="2" type="ORF">BK746_17165</name>
</gene>
<proteinExistence type="predicted"/>
<organism evidence="2 3">
    <name type="scientific">Bacillus thuringiensis serovar yosoo</name>
    <dbReference type="NCBI Taxonomy" id="180848"/>
    <lineage>
        <taxon>Bacteria</taxon>
        <taxon>Bacillati</taxon>
        <taxon>Bacillota</taxon>
        <taxon>Bacilli</taxon>
        <taxon>Bacillales</taxon>
        <taxon>Bacillaceae</taxon>
        <taxon>Bacillus</taxon>
        <taxon>Bacillus cereus group</taxon>
    </lineage>
</organism>
<dbReference type="EMBL" id="NFDN01000064">
    <property type="protein sequence ID" value="OTY56331.1"/>
    <property type="molecule type" value="Genomic_DNA"/>
</dbReference>
<keyword evidence="1" id="KW-0472">Membrane</keyword>
<sequence length="69" mass="8558">MKQDATCFYNSTTTQKRCGNKRNQLNNKYSYILIYFYIIFNCFKGTKIRREFIYSCFMYYIIMPLFQRL</sequence>
<dbReference type="AlphaFoldDB" id="A0A9X6IER6"/>